<dbReference type="Gene3D" id="1.25.40.20">
    <property type="entry name" value="Ankyrin repeat-containing domain"/>
    <property type="match status" value="1"/>
</dbReference>
<protein>
    <submittedName>
        <fullName evidence="2">Uncharacterized protein</fullName>
    </submittedName>
</protein>
<dbReference type="AlphaFoldDB" id="A0A9W9VDI9"/>
<dbReference type="PROSITE" id="PS50088">
    <property type="entry name" value="ANK_REPEAT"/>
    <property type="match status" value="1"/>
</dbReference>
<dbReference type="OrthoDB" id="4356590at2759"/>
<organism evidence="2 3">
    <name type="scientific">Penicillium concentricum</name>
    <dbReference type="NCBI Taxonomy" id="293559"/>
    <lineage>
        <taxon>Eukaryota</taxon>
        <taxon>Fungi</taxon>
        <taxon>Dikarya</taxon>
        <taxon>Ascomycota</taxon>
        <taxon>Pezizomycotina</taxon>
        <taxon>Eurotiomycetes</taxon>
        <taxon>Eurotiomycetidae</taxon>
        <taxon>Eurotiales</taxon>
        <taxon>Aspergillaceae</taxon>
        <taxon>Penicillium</taxon>
    </lineage>
</organism>
<evidence type="ECO:0000313" key="2">
    <source>
        <dbReference type="EMBL" id="KAJ5375446.1"/>
    </source>
</evidence>
<dbReference type="InterPro" id="IPR036770">
    <property type="entry name" value="Ankyrin_rpt-contain_sf"/>
</dbReference>
<dbReference type="GeneID" id="81464365"/>
<keyword evidence="3" id="KW-1185">Reference proteome</keyword>
<gene>
    <name evidence="2" type="ORF">N7517_007452</name>
</gene>
<keyword evidence="1" id="KW-0040">ANK repeat</keyword>
<dbReference type="SUPFAM" id="SSF48403">
    <property type="entry name" value="Ankyrin repeat"/>
    <property type="match status" value="1"/>
</dbReference>
<accession>A0A9W9VDI9</accession>
<dbReference type="Proteomes" id="UP001147752">
    <property type="component" value="Unassembled WGS sequence"/>
</dbReference>
<dbReference type="EMBL" id="JAPZBT010000002">
    <property type="protein sequence ID" value="KAJ5375446.1"/>
    <property type="molecule type" value="Genomic_DNA"/>
</dbReference>
<feature type="repeat" description="ANK" evidence="1">
    <location>
        <begin position="588"/>
        <end position="620"/>
    </location>
</feature>
<reference evidence="2" key="2">
    <citation type="journal article" date="2023" name="IMA Fungus">
        <title>Comparative genomic study of the Penicillium genus elucidates a diverse pangenome and 15 lateral gene transfer events.</title>
        <authorList>
            <person name="Petersen C."/>
            <person name="Sorensen T."/>
            <person name="Nielsen M.R."/>
            <person name="Sondergaard T.E."/>
            <person name="Sorensen J.L."/>
            <person name="Fitzpatrick D.A."/>
            <person name="Frisvad J.C."/>
            <person name="Nielsen K.L."/>
        </authorList>
    </citation>
    <scope>NUCLEOTIDE SEQUENCE</scope>
    <source>
        <strain evidence="2">IBT 3081</strain>
    </source>
</reference>
<dbReference type="RefSeq" id="XP_056581432.1">
    <property type="nucleotide sequence ID" value="XM_056725182.1"/>
</dbReference>
<dbReference type="PROSITE" id="PS50297">
    <property type="entry name" value="ANK_REP_REGION"/>
    <property type="match status" value="1"/>
</dbReference>
<evidence type="ECO:0000313" key="3">
    <source>
        <dbReference type="Proteomes" id="UP001147752"/>
    </source>
</evidence>
<name>A0A9W9VDI9_9EURO</name>
<dbReference type="InterPro" id="IPR002110">
    <property type="entry name" value="Ankyrin_rpt"/>
</dbReference>
<comment type="caution">
    <text evidence="2">The sequence shown here is derived from an EMBL/GenBank/DDBJ whole genome shotgun (WGS) entry which is preliminary data.</text>
</comment>
<reference evidence="2" key="1">
    <citation type="submission" date="2022-12" db="EMBL/GenBank/DDBJ databases">
        <authorList>
            <person name="Petersen C."/>
        </authorList>
    </citation>
    <scope>NUCLEOTIDE SEQUENCE</scope>
    <source>
        <strain evidence="2">IBT 3081</strain>
    </source>
</reference>
<evidence type="ECO:0000256" key="1">
    <source>
        <dbReference type="PROSITE-ProRule" id="PRU00023"/>
    </source>
</evidence>
<dbReference type="Pfam" id="PF00023">
    <property type="entry name" value="Ank"/>
    <property type="match status" value="1"/>
</dbReference>
<proteinExistence type="predicted"/>
<sequence>MANGLQMLCLEGQYQDECTELTEEVFLSWKSDLSIHGNDEIPGLFFAFPPGFLSGFSMTQMVSSMILQDLATSDLSITEDTAAIHGNILNRRGWIQKDLHNLHLLSYLRRGRILVLQNIDNCDRASRRALWGLIGRLESASEEKLRIVVSYKRGSIVRDELIGMESICQSFSSNERPVYERNLSDSDYIEFLMERLCVSNNGRQRISTNLERLVAMSQDNLSSIVKLLQSHTGWPDEESPVALSKFGDLLSDISPTACPAKVLDSILRSVDNQPALCWILHWIRHGHRPLAGREAGSLLYYHENSTQAITDLPSMTQVDYHLNQLHSWLPAVVSFKEDRLYIHDHVQGILRQGPNYIWNESDIVIYETMVSFLVLHLTHETIRAQIESAFCTYLSYYLAAKDNIFPQIIGNSDGFLFYAVQAFPYHLTRSHQAIQSLDSALILPDGNLTPWAHMFWSMSNPFSRPLPKAVTCAYDLLRHQEGLDQDSREILEKIGGRISGTKKCEPMVELLHSLQAGDETAALGYVHNIISDASQQIFEDSDTTETDDNLSWMPVILWKATWLNMPRLVGVLLENKTPVDIPDSNTSRFPSPLYLASYLGHIHIVRVLLQHGADSGVLREDK</sequence>